<feature type="compositionally biased region" description="Basic and acidic residues" evidence="1">
    <location>
        <begin position="198"/>
        <end position="211"/>
    </location>
</feature>
<protein>
    <submittedName>
        <fullName evidence="3">Uncharacterized protein</fullName>
    </submittedName>
</protein>
<dbReference type="OrthoDB" id="5825015at2759"/>
<feature type="chain" id="PRO_5040299433" evidence="2">
    <location>
        <begin position="22"/>
        <end position="239"/>
    </location>
</feature>
<feature type="region of interest" description="Disordered" evidence="1">
    <location>
        <begin position="150"/>
        <end position="239"/>
    </location>
</feature>
<dbReference type="Proteomes" id="UP001152747">
    <property type="component" value="Unassembled WGS sequence"/>
</dbReference>
<evidence type="ECO:0000256" key="2">
    <source>
        <dbReference type="SAM" id="SignalP"/>
    </source>
</evidence>
<evidence type="ECO:0000256" key="1">
    <source>
        <dbReference type="SAM" id="MobiDB-lite"/>
    </source>
</evidence>
<reference evidence="3" key="1">
    <citation type="submission" date="2022-11" db="EMBL/GenBank/DDBJ databases">
        <authorList>
            <person name="Kikuchi T."/>
        </authorList>
    </citation>
    <scope>NUCLEOTIDE SEQUENCE</scope>
    <source>
        <strain evidence="3">PS1010</strain>
    </source>
</reference>
<evidence type="ECO:0000313" key="3">
    <source>
        <dbReference type="EMBL" id="CAI5441360.1"/>
    </source>
</evidence>
<dbReference type="AlphaFoldDB" id="A0A9P1IAV4"/>
<dbReference type="EMBL" id="CANHGI010000002">
    <property type="protein sequence ID" value="CAI5441360.1"/>
    <property type="molecule type" value="Genomic_DNA"/>
</dbReference>
<comment type="caution">
    <text evidence="3">The sequence shown here is derived from an EMBL/GenBank/DDBJ whole genome shotgun (WGS) entry which is preliminary data.</text>
</comment>
<keyword evidence="2" id="KW-0732">Signal</keyword>
<name>A0A9P1IAV4_9PELO</name>
<feature type="signal peptide" evidence="2">
    <location>
        <begin position="1"/>
        <end position="21"/>
    </location>
</feature>
<accession>A0A9P1IAV4</accession>
<organism evidence="3 4">
    <name type="scientific">Caenorhabditis angaria</name>
    <dbReference type="NCBI Taxonomy" id="860376"/>
    <lineage>
        <taxon>Eukaryota</taxon>
        <taxon>Metazoa</taxon>
        <taxon>Ecdysozoa</taxon>
        <taxon>Nematoda</taxon>
        <taxon>Chromadorea</taxon>
        <taxon>Rhabditida</taxon>
        <taxon>Rhabditina</taxon>
        <taxon>Rhabditomorpha</taxon>
        <taxon>Rhabditoidea</taxon>
        <taxon>Rhabditidae</taxon>
        <taxon>Peloderinae</taxon>
        <taxon>Caenorhabditis</taxon>
    </lineage>
</organism>
<evidence type="ECO:0000313" key="4">
    <source>
        <dbReference type="Proteomes" id="UP001152747"/>
    </source>
</evidence>
<gene>
    <name evidence="3" type="ORF">CAMP_LOCUS3997</name>
</gene>
<feature type="compositionally biased region" description="Low complexity" evidence="1">
    <location>
        <begin position="172"/>
        <end position="183"/>
    </location>
</feature>
<keyword evidence="4" id="KW-1185">Reference proteome</keyword>
<sequence length="239" mass="25495">MTTHILLLTFLLTLFEYAIDAQINLGSFFLHPQRQGGFDMGMGQGANILGFGGDRSLNIAGNPAGFAMGSNNGAMIGGERVGVDGGIGAGNQGVEMGSQVQFGNQPNPMHPAGQLGSFLDNVKNFFAFLGNGMPPPSPASPLFPTMGLTTIPPRLIGTEGSGQPRRPAPWFPESSQESSSTPSDFDESPMEGETSKSSSEHVNKEKPKIDFNMDEEETDEIFNTQTDRPRQLPGLVEFA</sequence>
<proteinExistence type="predicted"/>